<reference evidence="1 2" key="1">
    <citation type="submission" date="2013-03" db="EMBL/GenBank/DDBJ databases">
        <authorList>
            <person name="Linke B."/>
        </authorList>
    </citation>
    <scope>NUCLEOTIDE SEQUENCE [LARGE SCALE GENOMIC DNA]</scope>
    <source>
        <strain evidence="1 2">B13</strain>
    </source>
</reference>
<accession>A0A024HHZ9</accession>
<dbReference type="PATRIC" id="fig|1301098.3.peg.3201"/>
<dbReference type="EMBL" id="HG322950">
    <property type="protein sequence ID" value="CDF84521.1"/>
    <property type="molecule type" value="Genomic_DNA"/>
</dbReference>
<dbReference type="Proteomes" id="UP000025241">
    <property type="component" value="Chromosome I"/>
</dbReference>
<evidence type="ECO:0000313" key="1">
    <source>
        <dbReference type="EMBL" id="CDF84521.1"/>
    </source>
</evidence>
<keyword evidence="2" id="KW-1185">Reference proteome</keyword>
<sequence>MGLNSSSQQLRRELLNMAFRHEGLAVDLERAAAQLPKSQAEHLLRMANFLQEDAERLIGIAEQVRTGVISVGL</sequence>
<dbReference type="HOGENOM" id="CLU_2702000_0_0_6"/>
<dbReference type="AlphaFoldDB" id="A0A024HHZ9"/>
<dbReference type="OrthoDB" id="6984782at2"/>
<dbReference type="RefSeq" id="WP_043253115.1">
    <property type="nucleotide sequence ID" value="NZ_HG322950.1"/>
</dbReference>
<name>A0A024HHZ9_PSEKB</name>
<organism evidence="1 2">
    <name type="scientific">Pseudomonas knackmussii (strain DSM 6978 / CCUG 54928 / LMG 23759 / B13)</name>
    <dbReference type="NCBI Taxonomy" id="1301098"/>
    <lineage>
        <taxon>Bacteria</taxon>
        <taxon>Pseudomonadati</taxon>
        <taxon>Pseudomonadota</taxon>
        <taxon>Gammaproteobacteria</taxon>
        <taxon>Pseudomonadales</taxon>
        <taxon>Pseudomonadaceae</taxon>
        <taxon>Pseudomonas</taxon>
    </lineage>
</organism>
<proteinExistence type="predicted"/>
<reference evidence="1 2" key="2">
    <citation type="submission" date="2014-05" db="EMBL/GenBank/DDBJ databases">
        <title>Genome sequence of the 3-chlorobenzoate degrading bacterium Pseudomonas knackmussii B13 shows multiple evidence for horizontal gene transfer.</title>
        <authorList>
            <person name="Miyazaki R."/>
            <person name="Bertelli C."/>
            <person name="Falquet L."/>
            <person name="Robinson-Rechavi M."/>
            <person name="Gharib W."/>
            <person name="Roy S."/>
            <person name="Van der Meer J.R."/>
        </authorList>
    </citation>
    <scope>NUCLEOTIDE SEQUENCE [LARGE SCALE GENOMIC DNA]</scope>
    <source>
        <strain evidence="1 2">B13</strain>
    </source>
</reference>
<dbReference type="KEGG" id="pkc:PKB_3175"/>
<gene>
    <name evidence="1" type="ORF">PKB_3175</name>
</gene>
<evidence type="ECO:0000313" key="2">
    <source>
        <dbReference type="Proteomes" id="UP000025241"/>
    </source>
</evidence>
<protein>
    <submittedName>
        <fullName evidence="1">Uncharacterized protein</fullName>
    </submittedName>
</protein>